<protein>
    <recommendedName>
        <fullName evidence="5">RING-type domain-containing protein</fullName>
    </recommendedName>
</protein>
<evidence type="ECO:0000256" key="2">
    <source>
        <dbReference type="ARBA" id="ARBA00022771"/>
    </source>
</evidence>
<dbReference type="Proteomes" id="UP001152888">
    <property type="component" value="Unassembled WGS sequence"/>
</dbReference>
<dbReference type="OrthoDB" id="4788989at2759"/>
<gene>
    <name evidence="6" type="ORF">ACAOBT_LOCUS9452</name>
</gene>
<dbReference type="GO" id="GO:0005737">
    <property type="term" value="C:cytoplasm"/>
    <property type="evidence" value="ECO:0007669"/>
    <property type="project" value="TreeGrafter"/>
</dbReference>
<evidence type="ECO:0000256" key="4">
    <source>
        <dbReference type="PROSITE-ProRule" id="PRU00175"/>
    </source>
</evidence>
<keyword evidence="1" id="KW-0479">Metal-binding</keyword>
<dbReference type="PANTHER" id="PTHR45877:SF2">
    <property type="entry name" value="E3 UBIQUITIN-PROTEIN LIGASE SINA-RELATED"/>
    <property type="match status" value="1"/>
</dbReference>
<feature type="domain" description="RING-type" evidence="5">
    <location>
        <begin position="269"/>
        <end position="306"/>
    </location>
</feature>
<dbReference type="GO" id="GO:0008270">
    <property type="term" value="F:zinc ion binding"/>
    <property type="evidence" value="ECO:0007669"/>
    <property type="project" value="UniProtKB-KW"/>
</dbReference>
<dbReference type="AlphaFoldDB" id="A0A9P0P748"/>
<organism evidence="6 7">
    <name type="scientific">Acanthoscelides obtectus</name>
    <name type="common">Bean weevil</name>
    <name type="synonym">Bruchus obtectus</name>
    <dbReference type="NCBI Taxonomy" id="200917"/>
    <lineage>
        <taxon>Eukaryota</taxon>
        <taxon>Metazoa</taxon>
        <taxon>Ecdysozoa</taxon>
        <taxon>Arthropoda</taxon>
        <taxon>Hexapoda</taxon>
        <taxon>Insecta</taxon>
        <taxon>Pterygota</taxon>
        <taxon>Neoptera</taxon>
        <taxon>Endopterygota</taxon>
        <taxon>Coleoptera</taxon>
        <taxon>Polyphaga</taxon>
        <taxon>Cucujiformia</taxon>
        <taxon>Chrysomeloidea</taxon>
        <taxon>Chrysomelidae</taxon>
        <taxon>Bruchinae</taxon>
        <taxon>Bruchini</taxon>
        <taxon>Acanthoscelides</taxon>
    </lineage>
</organism>
<dbReference type="InterPro" id="IPR001841">
    <property type="entry name" value="Znf_RING"/>
</dbReference>
<evidence type="ECO:0000256" key="3">
    <source>
        <dbReference type="ARBA" id="ARBA00022833"/>
    </source>
</evidence>
<comment type="caution">
    <text evidence="6">The sequence shown here is derived from an EMBL/GenBank/DDBJ whole genome shotgun (WGS) entry which is preliminary data.</text>
</comment>
<proteinExistence type="predicted"/>
<dbReference type="GO" id="GO:0061630">
    <property type="term" value="F:ubiquitin protein ligase activity"/>
    <property type="evidence" value="ECO:0007669"/>
    <property type="project" value="TreeGrafter"/>
</dbReference>
<keyword evidence="7" id="KW-1185">Reference proteome</keyword>
<dbReference type="PROSITE" id="PS50089">
    <property type="entry name" value="ZF_RING_2"/>
    <property type="match status" value="1"/>
</dbReference>
<evidence type="ECO:0000313" key="7">
    <source>
        <dbReference type="Proteomes" id="UP001152888"/>
    </source>
</evidence>
<keyword evidence="3" id="KW-0862">Zinc</keyword>
<reference evidence="6" key="1">
    <citation type="submission" date="2022-03" db="EMBL/GenBank/DDBJ databases">
        <authorList>
            <person name="Sayadi A."/>
        </authorList>
    </citation>
    <scope>NUCLEOTIDE SEQUENCE</scope>
</reference>
<dbReference type="InterPro" id="IPR013083">
    <property type="entry name" value="Znf_RING/FYVE/PHD"/>
</dbReference>
<dbReference type="SUPFAM" id="SSF57850">
    <property type="entry name" value="RING/U-box"/>
    <property type="match status" value="1"/>
</dbReference>
<dbReference type="Pfam" id="PF21362">
    <property type="entry name" value="Sina_RING"/>
    <property type="match status" value="1"/>
</dbReference>
<evidence type="ECO:0000256" key="1">
    <source>
        <dbReference type="ARBA" id="ARBA00022723"/>
    </source>
</evidence>
<dbReference type="SUPFAM" id="SSF49599">
    <property type="entry name" value="TRAF domain-like"/>
    <property type="match status" value="1"/>
</dbReference>
<name>A0A9P0P748_ACAOB</name>
<accession>A0A9P0P748</accession>
<dbReference type="Gene3D" id="3.30.40.10">
    <property type="entry name" value="Zinc/RING finger domain, C3HC4 (zinc finger)"/>
    <property type="match status" value="3"/>
</dbReference>
<evidence type="ECO:0000313" key="6">
    <source>
        <dbReference type="EMBL" id="CAH1971510.1"/>
    </source>
</evidence>
<dbReference type="InterPro" id="IPR004162">
    <property type="entry name" value="SINA-like_animal"/>
</dbReference>
<dbReference type="PANTHER" id="PTHR45877">
    <property type="entry name" value="E3 UBIQUITIN-PROTEIN LIGASE SIAH2"/>
    <property type="match status" value="1"/>
</dbReference>
<dbReference type="GO" id="GO:0043161">
    <property type="term" value="P:proteasome-mediated ubiquitin-dependent protein catabolic process"/>
    <property type="evidence" value="ECO:0007669"/>
    <property type="project" value="TreeGrafter"/>
</dbReference>
<keyword evidence="2 4" id="KW-0863">Zinc-finger</keyword>
<dbReference type="EMBL" id="CAKOFQ010006786">
    <property type="protein sequence ID" value="CAH1971510.1"/>
    <property type="molecule type" value="Genomic_DNA"/>
</dbReference>
<evidence type="ECO:0000259" key="5">
    <source>
        <dbReference type="PROSITE" id="PS50089"/>
    </source>
</evidence>
<sequence>MTEETFSSSKILKTKCGECSSICAIPPVSKEAGYFYCGRCRPKAAPNSSFEEAAERVLFPCIFKCEDSLAWGQVFKHEVFCKKRTVVCPFGNCTTTMSLQGLNEHMKTYHKSFYQESPKQHQLSGTLDLIVRLNCIAFDKFVFLFFIRLERKADILYFDYNVFLVSPQDYDQKLLNTLQIRLEIEVPNFDLTITKLIHGRNINLYRDRFHCVNCLYQKCDKKLHENKCNWITNQIPVNVRRNLETDIFYTITVYETETPAGNAPEYLECPVCINYMTDQIYLCQNGHSVCGTCNEKNGNKICPICRNLMRSSRNFALENLVRHMNIPCRKKFRGCTFIGPISAVTVHEKTCKYNMM</sequence>
<dbReference type="InterPro" id="IPR049548">
    <property type="entry name" value="Sina-like_RING"/>
</dbReference>
<dbReference type="GO" id="GO:0031624">
    <property type="term" value="F:ubiquitin conjugating enzyme binding"/>
    <property type="evidence" value="ECO:0007669"/>
    <property type="project" value="TreeGrafter"/>
</dbReference>